<sequence length="250" mass="27488">MTASETTGRPLRKDAERNRERILAAARDLFASKGLEPNLNDVAHHAGVGVGTVYRRFATKDELLEAIFEEGLHQLADLAESALRQPDPWQGFVWYVEQMCEITATDRGLREIAFSKTYGGDRVTAAQDRLVPILKTLVERARVDGRLRPELSSTDMPIFGLLAGTVSEFAGHVDADLWRRYVGILLDGMRYRSDQLPLPVAALDDDGVEAAMRAWEPAGPCGDRIRAQGADAVAGSGDVRRAVRPCTSTR</sequence>
<organism evidence="1 2">
    <name type="scientific">Mycolicibacter terrae</name>
    <dbReference type="NCBI Taxonomy" id="1788"/>
    <lineage>
        <taxon>Bacteria</taxon>
        <taxon>Bacillati</taxon>
        <taxon>Actinomycetota</taxon>
        <taxon>Actinomycetes</taxon>
        <taxon>Mycobacteriales</taxon>
        <taxon>Mycobacteriaceae</taxon>
        <taxon>Mycolicibacter</taxon>
    </lineage>
</organism>
<accession>A0ACD2ER52</accession>
<evidence type="ECO:0000313" key="2">
    <source>
        <dbReference type="Proteomes" id="UP000268891"/>
    </source>
</evidence>
<gene>
    <name evidence="1" type="ORF">EHH44_05795</name>
</gene>
<keyword evidence="2" id="KW-1185">Reference proteome</keyword>
<name>A0ACD2ER52_9MYCO</name>
<protein>
    <submittedName>
        <fullName evidence="1">TetR/AcrR family transcriptional regulator</fullName>
    </submittedName>
</protein>
<dbReference type="Proteomes" id="UP000268891">
    <property type="component" value="Unassembled WGS sequence"/>
</dbReference>
<reference evidence="1" key="1">
    <citation type="submission" date="2018-11" db="EMBL/GenBank/DDBJ databases">
        <authorList>
            <person name="Sattar A."/>
            <person name="Zunita Z."/>
            <person name="Jalila A."/>
            <person name="Saleha A.A."/>
        </authorList>
    </citation>
    <scope>NUCLEOTIDE SEQUENCE</scope>
    <source>
        <strain evidence="1">F12-74</strain>
    </source>
</reference>
<comment type="caution">
    <text evidence="1">The sequence shown here is derived from an EMBL/GenBank/DDBJ whole genome shotgun (WGS) entry which is preliminary data.</text>
</comment>
<proteinExistence type="predicted"/>
<dbReference type="EMBL" id="RRZR01000006">
    <property type="protein sequence ID" value="RRR47366.1"/>
    <property type="molecule type" value="Genomic_DNA"/>
</dbReference>
<evidence type="ECO:0000313" key="1">
    <source>
        <dbReference type="EMBL" id="RRR47366.1"/>
    </source>
</evidence>